<feature type="chain" id="PRO_5031406044" evidence="1">
    <location>
        <begin position="28"/>
        <end position="130"/>
    </location>
</feature>
<evidence type="ECO:0000313" key="2">
    <source>
        <dbReference type="EMBL" id="MBB1157432.1"/>
    </source>
</evidence>
<comment type="caution">
    <text evidence="2">The sequence shown here is derived from an EMBL/GenBank/DDBJ whole genome shotgun (WGS) entry which is preliminary data.</text>
</comment>
<dbReference type="EMBL" id="JACGZW010000010">
    <property type="protein sequence ID" value="MBB1157432.1"/>
    <property type="molecule type" value="Genomic_DNA"/>
</dbReference>
<evidence type="ECO:0000313" key="3">
    <source>
        <dbReference type="Proteomes" id="UP000526734"/>
    </source>
</evidence>
<keyword evidence="1" id="KW-0732">Signal</keyword>
<evidence type="ECO:0000256" key="1">
    <source>
        <dbReference type="SAM" id="SignalP"/>
    </source>
</evidence>
<dbReference type="Proteomes" id="UP000526734">
    <property type="component" value="Unassembled WGS sequence"/>
</dbReference>
<name>A0A7W3W320_9PSEU</name>
<feature type="signal peptide" evidence="1">
    <location>
        <begin position="1"/>
        <end position="27"/>
    </location>
</feature>
<organism evidence="2 3">
    <name type="scientific">Amycolatopsis dendrobii</name>
    <dbReference type="NCBI Taxonomy" id="2760662"/>
    <lineage>
        <taxon>Bacteria</taxon>
        <taxon>Bacillati</taxon>
        <taxon>Actinomycetota</taxon>
        <taxon>Actinomycetes</taxon>
        <taxon>Pseudonocardiales</taxon>
        <taxon>Pseudonocardiaceae</taxon>
        <taxon>Amycolatopsis</taxon>
    </lineage>
</organism>
<protein>
    <submittedName>
        <fullName evidence="2">Peptidase inhibitor family I36 protein</fullName>
    </submittedName>
</protein>
<dbReference type="RefSeq" id="WP_182894278.1">
    <property type="nucleotide sequence ID" value="NZ_JACGZW010000010.1"/>
</dbReference>
<accession>A0A7W3W320</accession>
<proteinExistence type="predicted"/>
<reference evidence="2 3" key="1">
    <citation type="submission" date="2020-08" db="EMBL/GenBank/DDBJ databases">
        <title>Amycolatopsis sp. nov. DR6-1 isolated from Dendrobium heterocarpum.</title>
        <authorList>
            <person name="Tedsree N."/>
            <person name="Kuncharoen N."/>
            <person name="Likhitwitayawuid K."/>
            <person name="Tanasupawat S."/>
        </authorList>
    </citation>
    <scope>NUCLEOTIDE SEQUENCE [LARGE SCALE GENOMIC DNA]</scope>
    <source>
        <strain evidence="2 3">DR6-1</strain>
    </source>
</reference>
<dbReference type="AlphaFoldDB" id="A0A7W3W320"/>
<gene>
    <name evidence="2" type="ORF">H4281_30185</name>
</gene>
<keyword evidence="3" id="KW-1185">Reference proteome</keyword>
<dbReference type="Pfam" id="PF03995">
    <property type="entry name" value="Inhibitor_I36"/>
    <property type="match status" value="1"/>
</dbReference>
<sequence length="130" mass="13417">MTLRRAAAFTAVLALGAATVVTGTASAAATGQAAARCPSGAFCVWTQANFAGERFVFTGDDHEWEAGLAKHDASWVNHAHSGPGAKDHVKVFAGDNLTGRTTICLAPGQAVSMNKEASHRGSSHTFTTDC</sequence>